<dbReference type="EMBL" id="GGEC01043154">
    <property type="protein sequence ID" value="MBX23638.1"/>
    <property type="molecule type" value="Transcribed_RNA"/>
</dbReference>
<name>A0A2P2M078_RHIMU</name>
<protein>
    <submittedName>
        <fullName evidence="1">DnaJ homolog subfamily C member 3 homolog</fullName>
    </submittedName>
</protein>
<dbReference type="AlphaFoldDB" id="A0A2P2M078"/>
<proteinExistence type="predicted"/>
<organism evidence="1">
    <name type="scientific">Rhizophora mucronata</name>
    <name type="common">Asiatic mangrove</name>
    <dbReference type="NCBI Taxonomy" id="61149"/>
    <lineage>
        <taxon>Eukaryota</taxon>
        <taxon>Viridiplantae</taxon>
        <taxon>Streptophyta</taxon>
        <taxon>Embryophyta</taxon>
        <taxon>Tracheophyta</taxon>
        <taxon>Spermatophyta</taxon>
        <taxon>Magnoliopsida</taxon>
        <taxon>eudicotyledons</taxon>
        <taxon>Gunneridae</taxon>
        <taxon>Pentapetalae</taxon>
        <taxon>rosids</taxon>
        <taxon>fabids</taxon>
        <taxon>Malpighiales</taxon>
        <taxon>Rhizophoraceae</taxon>
        <taxon>Rhizophora</taxon>
    </lineage>
</organism>
<evidence type="ECO:0000313" key="1">
    <source>
        <dbReference type="EMBL" id="MBX23632.1"/>
    </source>
</evidence>
<accession>A0A2P2M078</accession>
<sequence>MILMLPLRQTQNFQRHIFFEHQFFVSCADMKNQKRAIGSFWRLNLGIRLRRRSFLNCFRLKMLWIWLLPSSVRAIMQNLLNMLTKLCLFFLLHAQRPNSLKSSCYWQPKTTLLSSRKLDIFSRKMKITWKHYYFVAVHTTI</sequence>
<reference evidence="1" key="1">
    <citation type="submission" date="2018-02" db="EMBL/GenBank/DDBJ databases">
        <title>Rhizophora mucronata_Transcriptome.</title>
        <authorList>
            <person name="Meera S.P."/>
            <person name="Sreeshan A."/>
            <person name="Augustine A."/>
        </authorList>
    </citation>
    <scope>NUCLEOTIDE SEQUENCE</scope>
    <source>
        <tissue evidence="1">Leaf</tissue>
    </source>
</reference>
<dbReference type="EMBL" id="GGEC01043148">
    <property type="protein sequence ID" value="MBX23632.1"/>
    <property type="molecule type" value="Transcribed_RNA"/>
</dbReference>